<dbReference type="AlphaFoldDB" id="A0A935PXW0"/>
<evidence type="ECO:0000313" key="2">
    <source>
        <dbReference type="Proteomes" id="UP000697998"/>
    </source>
</evidence>
<sequence length="85" mass="9702">MFLFICEQLSSTVIRRKLDGGSRFSKRVRLRQDMAVLEKQGPQTVILELQGGLPPVSRISRGTALELELGKRRYVVLDMRRVQSS</sequence>
<name>A0A935PXW0_9PROT</name>
<proteinExistence type="predicted"/>
<gene>
    <name evidence="1" type="ORF">IPJ27_00020</name>
</gene>
<dbReference type="EMBL" id="JADJMH010000001">
    <property type="protein sequence ID" value="MBK7673260.1"/>
    <property type="molecule type" value="Genomic_DNA"/>
</dbReference>
<reference evidence="1 2" key="1">
    <citation type="submission" date="2020-10" db="EMBL/GenBank/DDBJ databases">
        <title>Connecting structure to function with the recovery of over 1000 high-quality activated sludge metagenome-assembled genomes encoding full-length rRNA genes using long-read sequencing.</title>
        <authorList>
            <person name="Singleton C.M."/>
            <person name="Petriglieri F."/>
            <person name="Kristensen J.M."/>
            <person name="Kirkegaard R.H."/>
            <person name="Michaelsen T.Y."/>
            <person name="Andersen M.H."/>
            <person name="Karst S.M."/>
            <person name="Dueholm M.S."/>
            <person name="Nielsen P.H."/>
            <person name="Albertsen M."/>
        </authorList>
    </citation>
    <scope>NUCLEOTIDE SEQUENCE [LARGE SCALE GENOMIC DNA]</scope>
    <source>
        <strain evidence="1">EsbW_18-Q3-R4-48_BATAC.285</strain>
    </source>
</reference>
<comment type="caution">
    <text evidence="1">The sequence shown here is derived from an EMBL/GenBank/DDBJ whole genome shotgun (WGS) entry which is preliminary data.</text>
</comment>
<protein>
    <submittedName>
        <fullName evidence="1">Uncharacterized protein</fullName>
    </submittedName>
</protein>
<evidence type="ECO:0000313" key="1">
    <source>
        <dbReference type="EMBL" id="MBK7673260.1"/>
    </source>
</evidence>
<accession>A0A935PXW0</accession>
<organism evidence="1 2">
    <name type="scientific">Candidatus Accumulibacter proximus</name>
    <dbReference type="NCBI Taxonomy" id="2954385"/>
    <lineage>
        <taxon>Bacteria</taxon>
        <taxon>Pseudomonadati</taxon>
        <taxon>Pseudomonadota</taxon>
        <taxon>Betaproteobacteria</taxon>
        <taxon>Candidatus Accumulibacter</taxon>
    </lineage>
</organism>
<dbReference type="Proteomes" id="UP000697998">
    <property type="component" value="Unassembled WGS sequence"/>
</dbReference>